<dbReference type="STRING" id="1314781.A0A165GI09"/>
<comment type="catalytic activity">
    <reaction evidence="5">
        <text>a hydroperoxide + [thioredoxin]-dithiol = an alcohol + [thioredoxin]-disulfide + H2O</text>
        <dbReference type="Rhea" id="RHEA:62620"/>
        <dbReference type="Rhea" id="RHEA-COMP:10698"/>
        <dbReference type="Rhea" id="RHEA-COMP:10700"/>
        <dbReference type="ChEBI" id="CHEBI:15377"/>
        <dbReference type="ChEBI" id="CHEBI:29950"/>
        <dbReference type="ChEBI" id="CHEBI:30879"/>
        <dbReference type="ChEBI" id="CHEBI:35924"/>
        <dbReference type="ChEBI" id="CHEBI:50058"/>
        <dbReference type="EC" id="1.11.1.24"/>
    </reaction>
</comment>
<feature type="active site" evidence="6">
    <location>
        <position position="68"/>
    </location>
</feature>
<dbReference type="Proteomes" id="UP000077266">
    <property type="component" value="Unassembled WGS sequence"/>
</dbReference>
<keyword evidence="2 7" id="KW-0575">Peroxidase</keyword>
<evidence type="ECO:0000256" key="5">
    <source>
        <dbReference type="ARBA" id="ARBA00049091"/>
    </source>
</evidence>
<dbReference type="CDD" id="cd00340">
    <property type="entry name" value="GSH_Peroxidase"/>
    <property type="match status" value="1"/>
</dbReference>
<dbReference type="InterPro" id="IPR000889">
    <property type="entry name" value="Glutathione_peroxidase"/>
</dbReference>
<comment type="similarity">
    <text evidence="1 7">Belongs to the glutathione peroxidase family.</text>
</comment>
<evidence type="ECO:0000313" key="8">
    <source>
        <dbReference type="EMBL" id="KZV90548.1"/>
    </source>
</evidence>
<organism evidence="8 9">
    <name type="scientific">Exidia glandulosa HHB12029</name>
    <dbReference type="NCBI Taxonomy" id="1314781"/>
    <lineage>
        <taxon>Eukaryota</taxon>
        <taxon>Fungi</taxon>
        <taxon>Dikarya</taxon>
        <taxon>Basidiomycota</taxon>
        <taxon>Agaricomycotina</taxon>
        <taxon>Agaricomycetes</taxon>
        <taxon>Auriculariales</taxon>
        <taxon>Exidiaceae</taxon>
        <taxon>Exidia</taxon>
    </lineage>
</organism>
<dbReference type="PANTHER" id="PTHR11592">
    <property type="entry name" value="GLUTATHIONE PEROXIDASE"/>
    <property type="match status" value="1"/>
</dbReference>
<evidence type="ECO:0000256" key="1">
    <source>
        <dbReference type="ARBA" id="ARBA00006926"/>
    </source>
</evidence>
<evidence type="ECO:0000256" key="2">
    <source>
        <dbReference type="ARBA" id="ARBA00022559"/>
    </source>
</evidence>
<dbReference type="OrthoDB" id="446890at2759"/>
<dbReference type="FunFam" id="3.40.30.10:FF:000010">
    <property type="entry name" value="Glutathione peroxidase"/>
    <property type="match status" value="1"/>
</dbReference>
<evidence type="ECO:0000256" key="4">
    <source>
        <dbReference type="ARBA" id="ARBA00023002"/>
    </source>
</evidence>
<dbReference type="InterPro" id="IPR036249">
    <property type="entry name" value="Thioredoxin-like_sf"/>
</dbReference>
<dbReference type="PANTHER" id="PTHR11592:SF78">
    <property type="entry name" value="GLUTATHIONE PEROXIDASE"/>
    <property type="match status" value="1"/>
</dbReference>
<dbReference type="InParanoid" id="A0A165GI09"/>
<evidence type="ECO:0000256" key="7">
    <source>
        <dbReference type="RuleBase" id="RU000499"/>
    </source>
</evidence>
<dbReference type="SUPFAM" id="SSF52833">
    <property type="entry name" value="Thioredoxin-like"/>
    <property type="match status" value="1"/>
</dbReference>
<dbReference type="GO" id="GO:0034599">
    <property type="term" value="P:cellular response to oxidative stress"/>
    <property type="evidence" value="ECO:0007669"/>
    <property type="project" value="TreeGrafter"/>
</dbReference>
<dbReference type="FunCoup" id="A0A165GI09">
    <property type="interactions" value="146"/>
</dbReference>
<keyword evidence="4 7" id="KW-0560">Oxidoreductase</keyword>
<dbReference type="PIRSF" id="PIRSF000303">
    <property type="entry name" value="Glutathion_perox"/>
    <property type="match status" value="1"/>
</dbReference>
<protein>
    <recommendedName>
        <fullName evidence="7">Glutathione peroxidase</fullName>
    </recommendedName>
</protein>
<dbReference type="Gene3D" id="3.40.30.10">
    <property type="entry name" value="Glutaredoxin"/>
    <property type="match status" value="1"/>
</dbReference>
<evidence type="ECO:0000256" key="6">
    <source>
        <dbReference type="PIRSR" id="PIRSR000303-1"/>
    </source>
</evidence>
<name>A0A165GI09_EXIGL</name>
<dbReference type="PROSITE" id="PS51355">
    <property type="entry name" value="GLUTATHIONE_PEROXID_3"/>
    <property type="match status" value="1"/>
</dbReference>
<dbReference type="InterPro" id="IPR029759">
    <property type="entry name" value="GPX_AS"/>
</dbReference>
<dbReference type="EMBL" id="KV426046">
    <property type="protein sequence ID" value="KZV90548.1"/>
    <property type="molecule type" value="Genomic_DNA"/>
</dbReference>
<keyword evidence="3" id="KW-0049">Antioxidant</keyword>
<accession>A0A165GI09</accession>
<sequence length="196" mass="21812">MAMFRSASSVVLRTFTPQSSLVITRSLATGSMASKFYSFTIDKPKGEKLALKDLQGKVVLVVNVASKCGLTPQYKGLQSLYDKYHDKGLEILGFPCNQFGGQEPGTDAEIAEFCDLNYKVSFPLMKKVDVNGENAHELYKWLKHEKPGLLSIEAIKWNFEKFLIDQNGNIVHRYAPTTGPDSIESEIAKLLDSSKL</sequence>
<gene>
    <name evidence="8" type="ORF">EXIGLDRAFT_720243</name>
</gene>
<dbReference type="GO" id="GO:0140824">
    <property type="term" value="F:thioredoxin-dependent peroxiredoxin activity"/>
    <property type="evidence" value="ECO:0007669"/>
    <property type="project" value="UniProtKB-EC"/>
</dbReference>
<proteinExistence type="inferred from homology"/>
<dbReference type="InterPro" id="IPR029760">
    <property type="entry name" value="GPX_CS"/>
</dbReference>
<reference evidence="8 9" key="1">
    <citation type="journal article" date="2016" name="Mol. Biol. Evol.">
        <title>Comparative Genomics of Early-Diverging Mushroom-Forming Fungi Provides Insights into the Origins of Lignocellulose Decay Capabilities.</title>
        <authorList>
            <person name="Nagy L.G."/>
            <person name="Riley R."/>
            <person name="Tritt A."/>
            <person name="Adam C."/>
            <person name="Daum C."/>
            <person name="Floudas D."/>
            <person name="Sun H."/>
            <person name="Yadav J.S."/>
            <person name="Pangilinan J."/>
            <person name="Larsson K.H."/>
            <person name="Matsuura K."/>
            <person name="Barry K."/>
            <person name="Labutti K."/>
            <person name="Kuo R."/>
            <person name="Ohm R.A."/>
            <person name="Bhattacharya S.S."/>
            <person name="Shirouzu T."/>
            <person name="Yoshinaga Y."/>
            <person name="Martin F.M."/>
            <person name="Grigoriev I.V."/>
            <person name="Hibbett D.S."/>
        </authorList>
    </citation>
    <scope>NUCLEOTIDE SEQUENCE [LARGE SCALE GENOMIC DNA]</scope>
    <source>
        <strain evidence="8 9">HHB12029</strain>
    </source>
</reference>
<dbReference type="PROSITE" id="PS00763">
    <property type="entry name" value="GLUTATHIONE_PEROXID_2"/>
    <property type="match status" value="1"/>
</dbReference>
<dbReference type="Pfam" id="PF00255">
    <property type="entry name" value="GSHPx"/>
    <property type="match status" value="1"/>
</dbReference>
<dbReference type="PRINTS" id="PR01011">
    <property type="entry name" value="GLUTPROXDASE"/>
</dbReference>
<evidence type="ECO:0000256" key="3">
    <source>
        <dbReference type="ARBA" id="ARBA00022862"/>
    </source>
</evidence>
<keyword evidence="9" id="KW-1185">Reference proteome</keyword>
<dbReference type="AlphaFoldDB" id="A0A165GI09"/>
<dbReference type="PROSITE" id="PS00460">
    <property type="entry name" value="GLUTATHIONE_PEROXID_1"/>
    <property type="match status" value="1"/>
</dbReference>
<evidence type="ECO:0000313" key="9">
    <source>
        <dbReference type="Proteomes" id="UP000077266"/>
    </source>
</evidence>